<protein>
    <recommendedName>
        <fullName evidence="3">alcohol dehydrogenase</fullName>
        <ecNumber evidence="3">1.1.1.1</ecNumber>
    </recommendedName>
</protein>
<evidence type="ECO:0000256" key="3">
    <source>
        <dbReference type="ARBA" id="ARBA00013190"/>
    </source>
</evidence>
<dbReference type="GO" id="GO:0005737">
    <property type="term" value="C:cytoplasm"/>
    <property type="evidence" value="ECO:0007669"/>
    <property type="project" value="TreeGrafter"/>
</dbReference>
<comment type="caution">
    <text evidence="9">The sequence shown here is derived from an EMBL/GenBank/DDBJ whole genome shotgun (WGS) entry which is preliminary data.</text>
</comment>
<dbReference type="EC" id="1.1.1.1" evidence="3"/>
<evidence type="ECO:0000313" key="9">
    <source>
        <dbReference type="EMBL" id="RVT38295.1"/>
    </source>
</evidence>
<comment type="cofactor">
    <cofactor evidence="1 7">
        <name>Zn(2+)</name>
        <dbReference type="ChEBI" id="CHEBI:29105"/>
    </cofactor>
</comment>
<dbReference type="InterPro" id="IPR011032">
    <property type="entry name" value="GroES-like_sf"/>
</dbReference>
<evidence type="ECO:0000256" key="6">
    <source>
        <dbReference type="ARBA" id="ARBA00023002"/>
    </source>
</evidence>
<dbReference type="SMART" id="SM00829">
    <property type="entry name" value="PKS_ER"/>
    <property type="match status" value="1"/>
</dbReference>
<evidence type="ECO:0000313" key="10">
    <source>
        <dbReference type="Proteomes" id="UP000282977"/>
    </source>
</evidence>
<keyword evidence="5 7" id="KW-0862">Zinc</keyword>
<dbReference type="GO" id="GO:0008270">
    <property type="term" value="F:zinc ion binding"/>
    <property type="evidence" value="ECO:0007669"/>
    <property type="project" value="InterPro"/>
</dbReference>
<evidence type="ECO:0000256" key="2">
    <source>
        <dbReference type="ARBA" id="ARBA00008072"/>
    </source>
</evidence>
<dbReference type="Proteomes" id="UP000282977">
    <property type="component" value="Unassembled WGS sequence"/>
</dbReference>
<proteinExistence type="inferred from homology"/>
<dbReference type="RefSeq" id="WP_127692198.1">
    <property type="nucleotide sequence ID" value="NZ_RZUL01000020.1"/>
</dbReference>
<dbReference type="InterPro" id="IPR013154">
    <property type="entry name" value="ADH-like_N"/>
</dbReference>
<dbReference type="CDD" id="cd08240">
    <property type="entry name" value="6_hydroxyhexanoate_dh_like"/>
    <property type="match status" value="1"/>
</dbReference>
<dbReference type="PANTHER" id="PTHR42940:SF8">
    <property type="entry name" value="VACUOLAR PROTEIN SORTING-ASSOCIATED PROTEIN 11"/>
    <property type="match status" value="1"/>
</dbReference>
<name>A0A437J2A5_9SPHN</name>
<dbReference type="InterPro" id="IPR013149">
    <property type="entry name" value="ADH-like_C"/>
</dbReference>
<keyword evidence="10" id="KW-1185">Reference proteome</keyword>
<dbReference type="Pfam" id="PF08240">
    <property type="entry name" value="ADH_N"/>
    <property type="match status" value="1"/>
</dbReference>
<evidence type="ECO:0000256" key="7">
    <source>
        <dbReference type="RuleBase" id="RU361277"/>
    </source>
</evidence>
<dbReference type="InterPro" id="IPR002328">
    <property type="entry name" value="ADH_Zn_CS"/>
</dbReference>
<sequence>MKAWAVVEAGAPLEEIDVPTPEPTGTEVVVEVTHCGVCHSDLHFWKGEYNMGGGKVMKITDRGVTLPRAPGHEIAGRVVAVGPDAQGVNVGDVRVVYPWLGCGNCAACLAEQDNMCLAQRSLGVVQHGGFASHVKVPHARYLVDPGDVDLGLAATYACSGISVYSALRKVMPIAPTEPIVLIGAGGLGLMGVAMLKAFGHETIISVDTDPEKRAAAIAEGATAVVDGTGENVSARILEAAGGPVQAVIDFVNISATARAGLDVLAKGGRLILLGMSGGEITLSLAAMVFRAHSIQGSNTGNLQDLRDVLALANTGKLKPTPIHICPRHDANQAMMDLHHGRVTGRIVLNDG</sequence>
<feature type="domain" description="Enoyl reductase (ER)" evidence="8">
    <location>
        <begin position="5"/>
        <end position="348"/>
    </location>
</feature>
<dbReference type="Gene3D" id="3.40.50.720">
    <property type="entry name" value="NAD(P)-binding Rossmann-like Domain"/>
    <property type="match status" value="1"/>
</dbReference>
<reference evidence="9 10" key="1">
    <citation type="submission" date="2019-01" db="EMBL/GenBank/DDBJ databases">
        <authorList>
            <person name="Chen W.-M."/>
        </authorList>
    </citation>
    <scope>NUCLEOTIDE SEQUENCE [LARGE SCALE GENOMIC DNA]</scope>
    <source>
        <strain evidence="9 10">TLA-22</strain>
    </source>
</reference>
<dbReference type="OrthoDB" id="9806940at2"/>
<dbReference type="EMBL" id="RZUL01000020">
    <property type="protein sequence ID" value="RVT38295.1"/>
    <property type="molecule type" value="Genomic_DNA"/>
</dbReference>
<dbReference type="SUPFAM" id="SSF51735">
    <property type="entry name" value="NAD(P)-binding Rossmann-fold domains"/>
    <property type="match status" value="1"/>
</dbReference>
<dbReference type="InterPro" id="IPR036291">
    <property type="entry name" value="NAD(P)-bd_dom_sf"/>
</dbReference>
<comment type="similarity">
    <text evidence="2 7">Belongs to the zinc-containing alcohol dehydrogenase family.</text>
</comment>
<evidence type="ECO:0000256" key="4">
    <source>
        <dbReference type="ARBA" id="ARBA00022723"/>
    </source>
</evidence>
<evidence type="ECO:0000259" key="8">
    <source>
        <dbReference type="SMART" id="SM00829"/>
    </source>
</evidence>
<dbReference type="Gene3D" id="3.90.180.10">
    <property type="entry name" value="Medium-chain alcohol dehydrogenases, catalytic domain"/>
    <property type="match status" value="1"/>
</dbReference>
<dbReference type="PANTHER" id="PTHR42940">
    <property type="entry name" value="ALCOHOL DEHYDROGENASE 1-RELATED"/>
    <property type="match status" value="1"/>
</dbReference>
<dbReference type="InterPro" id="IPR020843">
    <property type="entry name" value="ER"/>
</dbReference>
<keyword evidence="4 7" id="KW-0479">Metal-binding</keyword>
<dbReference type="SUPFAM" id="SSF50129">
    <property type="entry name" value="GroES-like"/>
    <property type="match status" value="1"/>
</dbReference>
<dbReference type="GO" id="GO:0004022">
    <property type="term" value="F:alcohol dehydrogenase (NAD+) activity"/>
    <property type="evidence" value="ECO:0007669"/>
    <property type="project" value="UniProtKB-EC"/>
</dbReference>
<gene>
    <name evidence="9" type="ORF">ENE74_17780</name>
</gene>
<accession>A0A437J2A5</accession>
<evidence type="ECO:0000256" key="5">
    <source>
        <dbReference type="ARBA" id="ARBA00022833"/>
    </source>
</evidence>
<dbReference type="PROSITE" id="PS00059">
    <property type="entry name" value="ADH_ZINC"/>
    <property type="match status" value="1"/>
</dbReference>
<organism evidence="9 10">
    <name type="scientific">Sphingobium algorifonticola</name>
    <dbReference type="NCBI Taxonomy" id="2008318"/>
    <lineage>
        <taxon>Bacteria</taxon>
        <taxon>Pseudomonadati</taxon>
        <taxon>Pseudomonadota</taxon>
        <taxon>Alphaproteobacteria</taxon>
        <taxon>Sphingomonadales</taxon>
        <taxon>Sphingomonadaceae</taxon>
        <taxon>Sphingobium</taxon>
    </lineage>
</organism>
<keyword evidence="6" id="KW-0560">Oxidoreductase</keyword>
<evidence type="ECO:0000256" key="1">
    <source>
        <dbReference type="ARBA" id="ARBA00001947"/>
    </source>
</evidence>
<dbReference type="AlphaFoldDB" id="A0A437J2A5"/>
<dbReference type="Pfam" id="PF00107">
    <property type="entry name" value="ADH_zinc_N"/>
    <property type="match status" value="1"/>
</dbReference>